<dbReference type="PRINTS" id="PR00990">
    <property type="entry name" value="RIBOKINASE"/>
</dbReference>
<dbReference type="GO" id="GO:0006796">
    <property type="term" value="P:phosphate-containing compound metabolic process"/>
    <property type="evidence" value="ECO:0007669"/>
    <property type="project" value="UniProtKB-ARBA"/>
</dbReference>
<dbReference type="Gene3D" id="1.10.10.10">
    <property type="entry name" value="Winged helix-like DNA-binding domain superfamily/Winged helix DNA-binding domain"/>
    <property type="match status" value="1"/>
</dbReference>
<dbReference type="InterPro" id="IPR036390">
    <property type="entry name" value="WH_DNA-bd_sf"/>
</dbReference>
<dbReference type="InterPro" id="IPR029056">
    <property type="entry name" value="Ribokinase-like"/>
</dbReference>
<reference evidence="4 5" key="1">
    <citation type="submission" date="2019-08" db="EMBL/GenBank/DDBJ databases">
        <title>In-depth cultivation of the pig gut microbiome towards novel bacterial diversity and tailored functional studies.</title>
        <authorList>
            <person name="Wylensek D."/>
            <person name="Hitch T.C.A."/>
            <person name="Clavel T."/>
        </authorList>
    </citation>
    <scope>NUCLEOTIDE SEQUENCE [LARGE SCALE GENOMIC DNA]</scope>
    <source>
        <strain evidence="4 5">Med78-601-WT-4W-RMD-3</strain>
    </source>
</reference>
<dbReference type="GO" id="GO:0003677">
    <property type="term" value="F:DNA binding"/>
    <property type="evidence" value="ECO:0007669"/>
    <property type="project" value="InterPro"/>
</dbReference>
<dbReference type="GO" id="GO:0016301">
    <property type="term" value="F:kinase activity"/>
    <property type="evidence" value="ECO:0007669"/>
    <property type="project" value="UniProtKB-KW"/>
</dbReference>
<dbReference type="InterPro" id="IPR002139">
    <property type="entry name" value="Ribo/fructo_kinase"/>
</dbReference>
<dbReference type="PANTHER" id="PTHR10584:SF166">
    <property type="entry name" value="RIBOKINASE"/>
    <property type="match status" value="1"/>
</dbReference>
<name>A0A844FIP3_9FIRM</name>
<protein>
    <submittedName>
        <fullName evidence="4">Winged helix-turn-helix transcriptional regulator</fullName>
    </submittedName>
</protein>
<accession>A0A844FIP3</accession>
<dbReference type="SUPFAM" id="SSF46785">
    <property type="entry name" value="Winged helix' DNA-binding domain"/>
    <property type="match status" value="1"/>
</dbReference>
<proteinExistence type="predicted"/>
<dbReference type="CDD" id="cd01941">
    <property type="entry name" value="YeiC_kinase_like"/>
    <property type="match status" value="1"/>
</dbReference>
<dbReference type="AlphaFoldDB" id="A0A844FIP3"/>
<dbReference type="Pfam" id="PF13412">
    <property type="entry name" value="HTH_24"/>
    <property type="match status" value="1"/>
</dbReference>
<gene>
    <name evidence="4" type="ORF">FYJ27_09565</name>
</gene>
<dbReference type="OrthoDB" id="9806249at2"/>
<evidence type="ECO:0000313" key="4">
    <source>
        <dbReference type="EMBL" id="MSS43973.1"/>
    </source>
</evidence>
<organism evidence="4 5">
    <name type="scientific">Anaerosalibacter bizertensis</name>
    <dbReference type="NCBI Taxonomy" id="932217"/>
    <lineage>
        <taxon>Bacteria</taxon>
        <taxon>Bacillati</taxon>
        <taxon>Bacillota</taxon>
        <taxon>Tissierellia</taxon>
        <taxon>Tissierellales</taxon>
        <taxon>Sporanaerobacteraceae</taxon>
        <taxon>Anaerosalibacter</taxon>
    </lineage>
</organism>
<dbReference type="InterPro" id="IPR036388">
    <property type="entry name" value="WH-like_DNA-bd_sf"/>
</dbReference>
<dbReference type="EMBL" id="VULR01000013">
    <property type="protein sequence ID" value="MSS43973.1"/>
    <property type="molecule type" value="Genomic_DNA"/>
</dbReference>
<sequence length="363" mass="40080">MTNREKEILELISKNPMISQKEVANILGISRSSVAVHITNLMKKGYILGKGYIVKTKPYITVVGGANVDIIGFPYNKIVMKDSNPGKTSISLGGVGRNIGENLARLGIDTRLITVLGKDTYGKLIMEEGSKIGLNMSDSLVISDEQTSTYLGILDEGGDMTLAVSSMDIFEKMTISFIEEKRDLIENSILCIVDTNINIKTLEYMVTNFKVDFFLDTVSTSKAKKVKDIIGYFHTIKPNKLEAEMLSGIEINNEEDLKRASYYFINKGVKRVFISLGEKGVYYTDGKVERHFASPKVKVANATGAGDAFFAGLAYSYFNDFSIDKTLAFSTGASIITLENENTINPNISPEKIEKKIKEMGIC</sequence>
<feature type="domain" description="HTH crp-type" evidence="3">
    <location>
        <begin position="10"/>
        <end position="56"/>
    </location>
</feature>
<evidence type="ECO:0000256" key="1">
    <source>
        <dbReference type="ARBA" id="ARBA00022679"/>
    </source>
</evidence>
<evidence type="ECO:0000256" key="2">
    <source>
        <dbReference type="ARBA" id="ARBA00022777"/>
    </source>
</evidence>
<dbReference type="Pfam" id="PF00294">
    <property type="entry name" value="PfkB"/>
    <property type="match status" value="1"/>
</dbReference>
<dbReference type="RefSeq" id="WP_154484646.1">
    <property type="nucleotide sequence ID" value="NZ_VULR01000013.1"/>
</dbReference>
<keyword evidence="1" id="KW-0808">Transferase</keyword>
<evidence type="ECO:0000313" key="5">
    <source>
        <dbReference type="Proteomes" id="UP000462760"/>
    </source>
</evidence>
<dbReference type="Proteomes" id="UP000462760">
    <property type="component" value="Unassembled WGS sequence"/>
</dbReference>
<dbReference type="InterPro" id="IPR012318">
    <property type="entry name" value="HTH_CRP"/>
</dbReference>
<keyword evidence="2" id="KW-0418">Kinase</keyword>
<dbReference type="GO" id="GO:0006355">
    <property type="term" value="P:regulation of DNA-templated transcription"/>
    <property type="evidence" value="ECO:0007669"/>
    <property type="project" value="InterPro"/>
</dbReference>
<dbReference type="SUPFAM" id="SSF53613">
    <property type="entry name" value="Ribokinase-like"/>
    <property type="match status" value="1"/>
</dbReference>
<dbReference type="PANTHER" id="PTHR10584">
    <property type="entry name" value="SUGAR KINASE"/>
    <property type="match status" value="1"/>
</dbReference>
<comment type="caution">
    <text evidence="4">The sequence shown here is derived from an EMBL/GenBank/DDBJ whole genome shotgun (WGS) entry which is preliminary data.</text>
</comment>
<dbReference type="SMART" id="SM00419">
    <property type="entry name" value="HTH_CRP"/>
    <property type="match status" value="1"/>
</dbReference>
<dbReference type="Gene3D" id="3.40.1190.20">
    <property type="match status" value="1"/>
</dbReference>
<evidence type="ECO:0000259" key="3">
    <source>
        <dbReference type="SMART" id="SM00419"/>
    </source>
</evidence>
<dbReference type="InterPro" id="IPR011611">
    <property type="entry name" value="PfkB_dom"/>
</dbReference>